<evidence type="ECO:0000256" key="2">
    <source>
        <dbReference type="ARBA" id="ARBA00007798"/>
    </source>
</evidence>
<dbReference type="GO" id="GO:0032783">
    <property type="term" value="C:super elongation complex"/>
    <property type="evidence" value="ECO:0007669"/>
    <property type="project" value="InterPro"/>
</dbReference>
<evidence type="ECO:0000313" key="12">
    <source>
        <dbReference type="Proteomes" id="UP000094020"/>
    </source>
</evidence>
<keyword evidence="12" id="KW-1185">Reference proteome</keyword>
<evidence type="ECO:0000256" key="4">
    <source>
        <dbReference type="ARBA" id="ARBA00023015"/>
    </source>
</evidence>
<proteinExistence type="inferred from homology"/>
<evidence type="ECO:0000256" key="8">
    <source>
        <dbReference type="SAM" id="MobiDB-lite"/>
    </source>
</evidence>
<dbReference type="STRING" id="1296096.A0A1B9I7I7"/>
<dbReference type="GO" id="GO:0003711">
    <property type="term" value="F:transcription elongation factor activity"/>
    <property type="evidence" value="ECO:0007669"/>
    <property type="project" value="TreeGrafter"/>
</dbReference>
<keyword evidence="7" id="KW-0539">Nucleus</keyword>
<dbReference type="GO" id="GO:0006368">
    <property type="term" value="P:transcription elongation by RNA polymerase II"/>
    <property type="evidence" value="ECO:0007669"/>
    <property type="project" value="InterPro"/>
</dbReference>
<reference evidence="11" key="4">
    <citation type="submission" date="2024-02" db="EMBL/GenBank/DDBJ databases">
        <title>Comparative genomics of Cryptococcus and Kwoniella reveals pathogenesis evolution and contrasting modes of karyotype evolution via chromosome fusion or intercentromeric recombination.</title>
        <authorList>
            <person name="Coelho M.A."/>
            <person name="David-Palma M."/>
            <person name="Shea T."/>
            <person name="Bowers K."/>
            <person name="McGinley-Smith S."/>
            <person name="Mohammad A.W."/>
            <person name="Gnirke A."/>
            <person name="Yurkov A.M."/>
            <person name="Nowrousian M."/>
            <person name="Sun S."/>
            <person name="Cuomo C.A."/>
            <person name="Heitman J."/>
        </authorList>
    </citation>
    <scope>NUCLEOTIDE SEQUENCE</scope>
    <source>
        <strain evidence="11">CBS 10737</strain>
    </source>
</reference>
<dbReference type="RefSeq" id="XP_019012655.1">
    <property type="nucleotide sequence ID" value="XM_019153915.1"/>
</dbReference>
<comment type="subcellular location">
    <subcellularLocation>
        <location evidence="1">Nucleus</location>
    </subcellularLocation>
</comment>
<dbReference type="EMBL" id="CP144524">
    <property type="protein sequence ID" value="WWC70665.1"/>
    <property type="molecule type" value="Genomic_DNA"/>
</dbReference>
<dbReference type="AlphaFoldDB" id="A0A1B9I7I7"/>
<reference evidence="10" key="1">
    <citation type="submission" date="2013-07" db="EMBL/GenBank/DDBJ databases">
        <title>The Genome Sequence of Cryptococcus pinus CBS10737.</title>
        <authorList>
            <consortium name="The Broad Institute Genome Sequencing Platform"/>
            <person name="Cuomo C."/>
            <person name="Litvintseva A."/>
            <person name="Chen Y."/>
            <person name="Heitman J."/>
            <person name="Sun S."/>
            <person name="Springer D."/>
            <person name="Dromer F."/>
            <person name="Young S.K."/>
            <person name="Zeng Q."/>
            <person name="Gargeya S."/>
            <person name="Fitzgerald M."/>
            <person name="Abouelleil A."/>
            <person name="Alvarado L."/>
            <person name="Berlin A.M."/>
            <person name="Chapman S.B."/>
            <person name="Dewar J."/>
            <person name="Goldberg J."/>
            <person name="Griggs A."/>
            <person name="Gujja S."/>
            <person name="Hansen M."/>
            <person name="Howarth C."/>
            <person name="Imamovic A."/>
            <person name="Larimer J."/>
            <person name="McCowan C."/>
            <person name="Murphy C."/>
            <person name="Pearson M."/>
            <person name="Priest M."/>
            <person name="Roberts A."/>
            <person name="Saif S."/>
            <person name="Shea T."/>
            <person name="Sykes S."/>
            <person name="Wortman J."/>
            <person name="Nusbaum C."/>
            <person name="Birren B."/>
        </authorList>
    </citation>
    <scope>NUCLEOTIDE SEQUENCE [LARGE SCALE GENOMIC DNA]</scope>
    <source>
        <strain evidence="10">CBS 10737</strain>
    </source>
</reference>
<evidence type="ECO:0000256" key="1">
    <source>
        <dbReference type="ARBA" id="ARBA00004123"/>
    </source>
</evidence>
<reference evidence="11" key="2">
    <citation type="submission" date="2013-07" db="EMBL/GenBank/DDBJ databases">
        <authorList>
            <consortium name="The Broad Institute Genome Sequencing Platform"/>
            <person name="Cuomo C."/>
            <person name="Litvintseva A."/>
            <person name="Chen Y."/>
            <person name="Heitman J."/>
            <person name="Sun S."/>
            <person name="Springer D."/>
            <person name="Dromer F."/>
            <person name="Young S.K."/>
            <person name="Zeng Q."/>
            <person name="Gargeya S."/>
            <person name="Fitzgerald M."/>
            <person name="Abouelleil A."/>
            <person name="Alvarado L."/>
            <person name="Berlin A.M."/>
            <person name="Chapman S.B."/>
            <person name="Dewar J."/>
            <person name="Goldberg J."/>
            <person name="Griggs A."/>
            <person name="Gujja S."/>
            <person name="Hansen M."/>
            <person name="Howarth C."/>
            <person name="Imamovic A."/>
            <person name="Larimer J."/>
            <person name="McCowan C."/>
            <person name="Murphy C."/>
            <person name="Pearson M."/>
            <person name="Priest M."/>
            <person name="Roberts A."/>
            <person name="Saif S."/>
            <person name="Shea T."/>
            <person name="Sykes S."/>
            <person name="Wortman J."/>
            <person name="Nusbaum C."/>
            <person name="Birren B."/>
        </authorList>
    </citation>
    <scope>NUCLEOTIDE SEQUENCE</scope>
    <source>
        <strain evidence="11">CBS 10737</strain>
    </source>
</reference>
<evidence type="ECO:0000256" key="5">
    <source>
        <dbReference type="ARBA" id="ARBA00023159"/>
    </source>
</evidence>
<comment type="similarity">
    <text evidence="2">Belongs to the EAF family.</text>
</comment>
<evidence type="ECO:0000259" key="9">
    <source>
        <dbReference type="Pfam" id="PF09816"/>
    </source>
</evidence>
<feature type="compositionally biased region" description="Acidic residues" evidence="8">
    <location>
        <begin position="151"/>
        <end position="162"/>
    </location>
</feature>
<evidence type="ECO:0000313" key="10">
    <source>
        <dbReference type="EMBL" id="OCF51436.1"/>
    </source>
</evidence>
<name>A0A1B9I7I7_9TREE</name>
<protein>
    <recommendedName>
        <fullName evidence="9">Transcription elongation factor Eaf N-terminal domain-containing protein</fullName>
    </recommendedName>
</protein>
<dbReference type="OrthoDB" id="125903at2759"/>
<evidence type="ECO:0000256" key="7">
    <source>
        <dbReference type="ARBA" id="ARBA00023242"/>
    </source>
</evidence>
<feature type="domain" description="Transcription elongation factor Eaf N-terminal" evidence="9">
    <location>
        <begin position="10"/>
        <end position="117"/>
    </location>
</feature>
<dbReference type="InterPro" id="IPR027093">
    <property type="entry name" value="EAF_fam"/>
</dbReference>
<feature type="region of interest" description="Disordered" evidence="8">
    <location>
        <begin position="115"/>
        <end position="326"/>
    </location>
</feature>
<dbReference type="Proteomes" id="UP000094020">
    <property type="component" value="Chromosome 6"/>
</dbReference>
<keyword evidence="6" id="KW-0804">Transcription</keyword>
<keyword evidence="3" id="KW-0597">Phosphoprotein</keyword>
<evidence type="ECO:0000256" key="6">
    <source>
        <dbReference type="ARBA" id="ARBA00023163"/>
    </source>
</evidence>
<feature type="compositionally biased region" description="Low complexity" evidence="8">
    <location>
        <begin position="199"/>
        <end position="208"/>
    </location>
</feature>
<reference evidence="10" key="3">
    <citation type="submission" date="2016-07" db="EMBL/GenBank/DDBJ databases">
        <title>Evolution of pathogenesis and genome organization in the Tremellales.</title>
        <authorList>
            <person name="Cuomo C."/>
            <person name="Litvintseva A."/>
            <person name="Heitman J."/>
            <person name="Chen Y."/>
            <person name="Sun S."/>
            <person name="Springer D."/>
            <person name="Dromer F."/>
            <person name="Young S."/>
            <person name="Zeng Q."/>
            <person name="Chapman S."/>
            <person name="Gujja S."/>
            <person name="Saif S."/>
            <person name="Birren B."/>
        </authorList>
    </citation>
    <scope>NUCLEOTIDE SEQUENCE</scope>
    <source>
        <strain evidence="10">CBS 10737</strain>
    </source>
</reference>
<keyword evidence="5" id="KW-0010">Activator</keyword>
<dbReference type="EMBL" id="KV700115">
    <property type="protein sequence ID" value="OCF51436.1"/>
    <property type="molecule type" value="Genomic_DNA"/>
</dbReference>
<feature type="compositionally biased region" description="Acidic residues" evidence="8">
    <location>
        <begin position="249"/>
        <end position="258"/>
    </location>
</feature>
<organism evidence="10">
    <name type="scientific">Kwoniella pini CBS 10737</name>
    <dbReference type="NCBI Taxonomy" id="1296096"/>
    <lineage>
        <taxon>Eukaryota</taxon>
        <taxon>Fungi</taxon>
        <taxon>Dikarya</taxon>
        <taxon>Basidiomycota</taxon>
        <taxon>Agaricomycotina</taxon>
        <taxon>Tremellomycetes</taxon>
        <taxon>Tremellales</taxon>
        <taxon>Cryptococcaceae</taxon>
        <taxon>Kwoniella</taxon>
    </lineage>
</organism>
<feature type="compositionally biased region" description="Low complexity" evidence="8">
    <location>
        <begin position="124"/>
        <end position="140"/>
    </location>
</feature>
<accession>A0A1B9I7I7</accession>
<sequence length="326" mass="35509">MTSEISDGTYPIQFAPSITSQWGAKKRRRDEDDLIAFRYNFKPASITPNTPGSYNVSSGIGGSGQLVFDTNTGIQQVFDVREENSKARECVLIFNEETKSFTLHALPSTLHLTLNRSSRPKAPSVASISSSTSSRSIPLSKAQQNSKAEIVPDDEELGGEIEETPKVKRSRPSEIRQMKSGKSLPRKQPLATAPIPSFSTSNTTTTTKKATKAKTKGKTTTKKGSSVKGKKKLETIEPETPTKFKSSEFIEDSDEEIANSEANNPTEDQEFDEFANLLGQSLAQGDEDDSEEEEDEDDEDDEDLGGARLVVGGSSAALDDDGSEWI</sequence>
<dbReference type="Pfam" id="PF09816">
    <property type="entry name" value="EAF"/>
    <property type="match status" value="1"/>
</dbReference>
<dbReference type="PANTHER" id="PTHR15970:SF2">
    <property type="entry name" value="ELL-ASSOCIATED FACTOR EAF"/>
    <property type="match status" value="1"/>
</dbReference>
<feature type="compositionally biased region" description="Basic residues" evidence="8">
    <location>
        <begin position="209"/>
        <end position="221"/>
    </location>
</feature>
<dbReference type="GeneID" id="30170519"/>
<dbReference type="PANTHER" id="PTHR15970">
    <property type="entry name" value="ELL-ASSOCIATED FACTOR EAF"/>
    <property type="match status" value="1"/>
</dbReference>
<evidence type="ECO:0000256" key="3">
    <source>
        <dbReference type="ARBA" id="ARBA00022553"/>
    </source>
</evidence>
<keyword evidence="4" id="KW-0805">Transcription regulation</keyword>
<feature type="compositionally biased region" description="Basic and acidic residues" evidence="8">
    <location>
        <begin position="232"/>
        <end position="248"/>
    </location>
</feature>
<feature type="compositionally biased region" description="Basic and acidic residues" evidence="8">
    <location>
        <begin position="163"/>
        <end position="177"/>
    </location>
</feature>
<dbReference type="KEGG" id="kpin:30170519"/>
<feature type="compositionally biased region" description="Acidic residues" evidence="8">
    <location>
        <begin position="285"/>
        <end position="304"/>
    </location>
</feature>
<gene>
    <name evidence="10" type="ORF">I206_02150</name>
    <name evidence="11" type="ORF">I206_104616</name>
</gene>
<dbReference type="InterPro" id="IPR019194">
    <property type="entry name" value="Tscrpt_elong_fac_Eaf_N"/>
</dbReference>
<evidence type="ECO:0000313" key="11">
    <source>
        <dbReference type="EMBL" id="WWC70665.1"/>
    </source>
</evidence>